<keyword evidence="3" id="KW-0227">DNA damage</keyword>
<dbReference type="InterPro" id="IPR001650">
    <property type="entry name" value="Helicase_C-like"/>
</dbReference>
<name>A0A381UQW5_9ZZZZ</name>
<dbReference type="InterPro" id="IPR037235">
    <property type="entry name" value="TRCF-like_C_D7"/>
</dbReference>
<dbReference type="Pfam" id="PF03461">
    <property type="entry name" value="TRCF"/>
    <property type="match status" value="1"/>
</dbReference>
<dbReference type="Gene3D" id="2.40.10.170">
    <property type="match status" value="1"/>
</dbReference>
<proteinExistence type="inferred from homology"/>
<dbReference type="InterPro" id="IPR041471">
    <property type="entry name" value="UvrB_inter"/>
</dbReference>
<dbReference type="PANTHER" id="PTHR47964:SF1">
    <property type="entry name" value="ATP-DEPENDENT DNA HELICASE HOMOLOG RECG, CHLOROPLASTIC"/>
    <property type="match status" value="1"/>
</dbReference>
<dbReference type="Pfam" id="PF00270">
    <property type="entry name" value="DEAD"/>
    <property type="match status" value="1"/>
</dbReference>
<evidence type="ECO:0000259" key="10">
    <source>
        <dbReference type="PROSITE" id="PS51192"/>
    </source>
</evidence>
<keyword evidence="9" id="KW-0472">Membrane</keyword>
<dbReference type="SMART" id="SM00487">
    <property type="entry name" value="DEXDc"/>
    <property type="match status" value="1"/>
</dbReference>
<dbReference type="InterPro" id="IPR003711">
    <property type="entry name" value="CarD-like/TRCF_RID"/>
</dbReference>
<dbReference type="GO" id="GO:0003678">
    <property type="term" value="F:DNA helicase activity"/>
    <property type="evidence" value="ECO:0007669"/>
    <property type="project" value="TreeGrafter"/>
</dbReference>
<gene>
    <name evidence="12" type="ORF">METZ01_LOCUS82077</name>
</gene>
<dbReference type="InterPro" id="IPR005118">
    <property type="entry name" value="TRCF_C"/>
</dbReference>
<dbReference type="GO" id="GO:0006281">
    <property type="term" value="P:DNA repair"/>
    <property type="evidence" value="ECO:0007669"/>
    <property type="project" value="UniProtKB-KW"/>
</dbReference>
<dbReference type="Gene3D" id="3.90.1150.50">
    <property type="entry name" value="Transcription-repair-coupling factor, D7 domain"/>
    <property type="match status" value="1"/>
</dbReference>
<dbReference type="HAMAP" id="MF_00969">
    <property type="entry name" value="TRCF"/>
    <property type="match status" value="1"/>
</dbReference>
<keyword evidence="5" id="KW-0347">Helicase</keyword>
<feature type="domain" description="Helicase ATP-binding" evidence="10">
    <location>
        <begin position="480"/>
        <end position="641"/>
    </location>
</feature>
<keyword evidence="6" id="KW-0067">ATP-binding</keyword>
<evidence type="ECO:0000256" key="5">
    <source>
        <dbReference type="ARBA" id="ARBA00022806"/>
    </source>
</evidence>
<evidence type="ECO:0000259" key="11">
    <source>
        <dbReference type="PROSITE" id="PS51194"/>
    </source>
</evidence>
<dbReference type="Pfam" id="PF02559">
    <property type="entry name" value="CarD_TRCF_RID"/>
    <property type="match status" value="1"/>
</dbReference>
<dbReference type="SMART" id="SM01058">
    <property type="entry name" value="CarD_TRCF"/>
    <property type="match status" value="1"/>
</dbReference>
<accession>A0A381UQW5</accession>
<evidence type="ECO:0000256" key="7">
    <source>
        <dbReference type="ARBA" id="ARBA00023125"/>
    </source>
</evidence>
<feature type="domain" description="Helicase C-terminal" evidence="11">
    <location>
        <begin position="662"/>
        <end position="816"/>
    </location>
</feature>
<dbReference type="Pfam" id="PF17757">
    <property type="entry name" value="UvrB_inter"/>
    <property type="match status" value="1"/>
</dbReference>
<evidence type="ECO:0000256" key="4">
    <source>
        <dbReference type="ARBA" id="ARBA00022801"/>
    </source>
</evidence>
<keyword evidence="8" id="KW-0234">DNA repair</keyword>
<dbReference type="Pfam" id="PF00271">
    <property type="entry name" value="Helicase_C"/>
    <property type="match status" value="1"/>
</dbReference>
<reference evidence="12" key="1">
    <citation type="submission" date="2018-05" db="EMBL/GenBank/DDBJ databases">
        <authorList>
            <person name="Lanie J.A."/>
            <person name="Ng W.-L."/>
            <person name="Kazmierczak K.M."/>
            <person name="Andrzejewski T.M."/>
            <person name="Davidsen T.M."/>
            <person name="Wayne K.J."/>
            <person name="Tettelin H."/>
            <person name="Glass J.I."/>
            <person name="Rusch D."/>
            <person name="Podicherti R."/>
            <person name="Tsui H.-C.T."/>
            <person name="Winkler M.E."/>
        </authorList>
    </citation>
    <scope>NUCLEOTIDE SEQUENCE</scope>
</reference>
<dbReference type="EMBL" id="UINC01006718">
    <property type="protein sequence ID" value="SVA29223.1"/>
    <property type="molecule type" value="Genomic_DNA"/>
</dbReference>
<dbReference type="InterPro" id="IPR047112">
    <property type="entry name" value="RecG/Mfd"/>
</dbReference>
<evidence type="ECO:0000256" key="6">
    <source>
        <dbReference type="ARBA" id="ARBA00022840"/>
    </source>
</evidence>
<dbReference type="GO" id="GO:0005524">
    <property type="term" value="F:ATP binding"/>
    <property type="evidence" value="ECO:0007669"/>
    <property type="project" value="UniProtKB-KW"/>
</dbReference>
<dbReference type="Gene3D" id="3.40.50.300">
    <property type="entry name" value="P-loop containing nucleotide triphosphate hydrolases"/>
    <property type="match status" value="2"/>
</dbReference>
<keyword evidence="9" id="KW-1133">Transmembrane helix</keyword>
<dbReference type="InterPro" id="IPR004576">
    <property type="entry name" value="Mfd"/>
</dbReference>
<evidence type="ECO:0000256" key="3">
    <source>
        <dbReference type="ARBA" id="ARBA00022763"/>
    </source>
</evidence>
<dbReference type="InterPro" id="IPR014001">
    <property type="entry name" value="Helicase_ATP-bd"/>
</dbReference>
<dbReference type="InterPro" id="IPR027417">
    <property type="entry name" value="P-loop_NTPase"/>
</dbReference>
<evidence type="ECO:0000256" key="9">
    <source>
        <dbReference type="SAM" id="Phobius"/>
    </source>
</evidence>
<dbReference type="SMART" id="SM00982">
    <property type="entry name" value="TRCF"/>
    <property type="match status" value="1"/>
</dbReference>
<evidence type="ECO:0000313" key="12">
    <source>
        <dbReference type="EMBL" id="SVA29223.1"/>
    </source>
</evidence>
<evidence type="ECO:0000256" key="1">
    <source>
        <dbReference type="ARBA" id="ARBA00022490"/>
    </source>
</evidence>
<feature type="transmembrane region" description="Helical" evidence="9">
    <location>
        <begin position="21"/>
        <end position="42"/>
    </location>
</feature>
<dbReference type="SUPFAM" id="SSF52540">
    <property type="entry name" value="P-loop containing nucleoside triphosphate hydrolases"/>
    <property type="match status" value="2"/>
</dbReference>
<dbReference type="SUPFAM" id="SSF143517">
    <property type="entry name" value="TRCF domain-like"/>
    <property type="match status" value="1"/>
</dbReference>
<dbReference type="PANTHER" id="PTHR47964">
    <property type="entry name" value="ATP-DEPENDENT DNA HELICASE HOMOLOG RECG, CHLOROPLASTIC"/>
    <property type="match status" value="1"/>
</dbReference>
<dbReference type="GO" id="GO:0003684">
    <property type="term" value="F:damaged DNA binding"/>
    <property type="evidence" value="ECO:0007669"/>
    <property type="project" value="InterPro"/>
</dbReference>
<evidence type="ECO:0008006" key="13">
    <source>
        <dbReference type="Google" id="ProtNLM"/>
    </source>
</evidence>
<dbReference type="SMART" id="SM00490">
    <property type="entry name" value="HELICc"/>
    <property type="match status" value="1"/>
</dbReference>
<keyword evidence="9" id="KW-0812">Transmembrane</keyword>
<organism evidence="12">
    <name type="scientific">marine metagenome</name>
    <dbReference type="NCBI Taxonomy" id="408172"/>
    <lineage>
        <taxon>unclassified sequences</taxon>
        <taxon>metagenomes</taxon>
        <taxon>ecological metagenomes</taxon>
    </lineage>
</organism>
<evidence type="ECO:0000256" key="2">
    <source>
        <dbReference type="ARBA" id="ARBA00022741"/>
    </source>
</evidence>
<protein>
    <recommendedName>
        <fullName evidence="13">Helicase ATP-binding domain-containing protein</fullName>
    </recommendedName>
</protein>
<dbReference type="Gene3D" id="3.30.2060.10">
    <property type="entry name" value="Penicillin-binding protein 1b domain"/>
    <property type="match status" value="1"/>
</dbReference>
<sequence>MDAVSNIKEIRQFNDYLEKDISATLFLTSSAVISYFIGAIAIKKKVVIISDDSFSLYHESVGVKSVRSQYLPSALSDKVFPSAFSVSKSKYIQTLAGSLAIEGPRVIFTEGDLGEHVPGSVLSEKDDRCLLRVNDQASIGDILKTLEGYGYDENIQTKNIGEYTRRGGIVDVFPPNTKNPIRIEFDGDDISSIRYFNPMSQLSIETINSVTIPALIKSTGNVLSITYKQLMHDLGYSILGVRLEKNLCEIRFDGESEQRKNETVHIKDLSINIDKYKTKLLKEMSAIFVVGNDPEQSEYFSNNTVYIDGHINGDILIYDSGIAIISSDKKRGLSKNNQKTRGDYFYSYEWGDYITHVDYGVGIYRGLIKKDNKDFLKLEYANNSVVHLSAHRMDMITPHVGTKNIKINNVGGKNWSAKKEKTKTNIKDIIADMVAVNKNKHSRRGNPYKKEDYLEKRLGESFPYTETGDQAAAIKDIYSDMSTPGLMDRLIIGDVGFGKTEVALRAAGKAAFSGVLVMVVVPTTILANQHYILFKNRLENFGVVVEMVSRFITTHKQKEIVDNILNKQVDILVGTHKLLGDAIPKNRLGLVIIDDEHRFGVAHKNKLLKLKSSVDVLTLTATPIPRTLQQSLLGLKSVSLINTPPVKRMPIKTQVIYQKWGFIKNIMKQELNRSGQVYFLHNRIEAIPFYEKKILELLPGASVASAHGGMNSRDLEKIIISFYEGKTQVLITTTIIEAGLDVPNANTIIITAAHLYGLSQLYQIRGRVGRGDRQGFCYLVIPKEEGLTNDATERLKTIQENTDLGSGYRIAIKDLELRGAGNLFGYDQSGHVSNIGYHLYCKMFNDELKESKGEVSRFSVPKIQYYGNASFNDVYIPLPQDRLYYYQRLTAAKNQQDINTVQEEIKDRYGRPGPGTINLYKITEIRTTYTQTLVKNILIEKDRIVLTLMDDDTEKGNKTPVSSLIEALEEAGTKHMFKQLKKDSLVLELFFDVDKDPLAVLMRNAELFYYDNKNP</sequence>
<keyword evidence="4" id="KW-0378">Hydrolase</keyword>
<keyword evidence="1" id="KW-0963">Cytoplasm</keyword>
<dbReference type="InterPro" id="IPR036101">
    <property type="entry name" value="CarD-like/TRCF_RID_sf"/>
</dbReference>
<dbReference type="AlphaFoldDB" id="A0A381UQW5"/>
<keyword evidence="7" id="KW-0238">DNA-binding</keyword>
<dbReference type="InterPro" id="IPR011545">
    <property type="entry name" value="DEAD/DEAH_box_helicase_dom"/>
</dbReference>
<keyword evidence="2" id="KW-0547">Nucleotide-binding</keyword>
<evidence type="ECO:0000256" key="8">
    <source>
        <dbReference type="ARBA" id="ARBA00023204"/>
    </source>
</evidence>
<dbReference type="SUPFAM" id="SSF141259">
    <property type="entry name" value="CarD-like"/>
    <property type="match status" value="1"/>
</dbReference>
<dbReference type="PROSITE" id="PS51194">
    <property type="entry name" value="HELICASE_CTER"/>
    <property type="match status" value="1"/>
</dbReference>
<dbReference type="PROSITE" id="PS51192">
    <property type="entry name" value="HELICASE_ATP_BIND_1"/>
    <property type="match status" value="1"/>
</dbReference>
<dbReference type="GO" id="GO:0016787">
    <property type="term" value="F:hydrolase activity"/>
    <property type="evidence" value="ECO:0007669"/>
    <property type="project" value="UniProtKB-KW"/>
</dbReference>